<organism evidence="1 2">
    <name type="scientific">Ooceraea biroi</name>
    <name type="common">Clonal raider ant</name>
    <name type="synonym">Cerapachys biroi</name>
    <dbReference type="NCBI Taxonomy" id="2015173"/>
    <lineage>
        <taxon>Eukaryota</taxon>
        <taxon>Metazoa</taxon>
        <taxon>Ecdysozoa</taxon>
        <taxon>Arthropoda</taxon>
        <taxon>Hexapoda</taxon>
        <taxon>Insecta</taxon>
        <taxon>Pterygota</taxon>
        <taxon>Neoptera</taxon>
        <taxon>Endopterygota</taxon>
        <taxon>Hymenoptera</taxon>
        <taxon>Apocrita</taxon>
        <taxon>Aculeata</taxon>
        <taxon>Formicoidea</taxon>
        <taxon>Formicidae</taxon>
        <taxon>Dorylinae</taxon>
        <taxon>Ooceraea</taxon>
    </lineage>
</organism>
<dbReference type="Proteomes" id="UP000053097">
    <property type="component" value="Unassembled WGS sequence"/>
</dbReference>
<keyword evidence="2" id="KW-1185">Reference proteome</keyword>
<proteinExistence type="predicted"/>
<gene>
    <name evidence="1" type="ORF">X777_03944</name>
</gene>
<dbReference type="OrthoDB" id="431068at2759"/>
<evidence type="ECO:0000313" key="2">
    <source>
        <dbReference type="Proteomes" id="UP000053097"/>
    </source>
</evidence>
<accession>A0A026WID0</accession>
<name>A0A026WID0_OOCBI</name>
<dbReference type="AlphaFoldDB" id="A0A026WID0"/>
<sequence>MCKDKSHMSHRYIELFLNSTGGSSGMSLSGIGNFCGGLGNNFRPGYSPNNRGFNSQLGGNNYNSF</sequence>
<dbReference type="STRING" id="2015173.A0A026WID0"/>
<dbReference type="EMBL" id="KK107185">
    <property type="protein sequence ID" value="EZA55770.1"/>
    <property type="molecule type" value="Genomic_DNA"/>
</dbReference>
<evidence type="ECO:0000313" key="1">
    <source>
        <dbReference type="EMBL" id="EZA55770.1"/>
    </source>
</evidence>
<reference evidence="1 2" key="1">
    <citation type="journal article" date="2014" name="Curr. Biol.">
        <title>The genome of the clonal raider ant Cerapachys biroi.</title>
        <authorList>
            <person name="Oxley P.R."/>
            <person name="Ji L."/>
            <person name="Fetter-Pruneda I."/>
            <person name="McKenzie S.K."/>
            <person name="Li C."/>
            <person name="Hu H."/>
            <person name="Zhang G."/>
            <person name="Kronauer D.J."/>
        </authorList>
    </citation>
    <scope>NUCLEOTIDE SEQUENCE [LARGE SCALE GENOMIC DNA]</scope>
</reference>
<protein>
    <submittedName>
        <fullName evidence="1">Uncharacterized protein</fullName>
    </submittedName>
</protein>